<reference evidence="1 2" key="1">
    <citation type="journal article" date="2018" name="New Phytol.">
        <title>Phylogenomics of Endogonaceae and evolution of mycorrhizas within Mucoromycota.</title>
        <authorList>
            <person name="Chang Y."/>
            <person name="Desiro A."/>
            <person name="Na H."/>
            <person name="Sandor L."/>
            <person name="Lipzen A."/>
            <person name="Clum A."/>
            <person name="Barry K."/>
            <person name="Grigoriev I.V."/>
            <person name="Martin F.M."/>
            <person name="Stajich J.E."/>
            <person name="Smith M.E."/>
            <person name="Bonito G."/>
            <person name="Spatafora J.W."/>
        </authorList>
    </citation>
    <scope>NUCLEOTIDE SEQUENCE [LARGE SCALE GENOMIC DNA]</scope>
    <source>
        <strain evidence="1 2">AD002</strain>
    </source>
</reference>
<sequence length="99" mass="10977">MANRRTNPSPHVLGTVTKSVFMCCELYVVNQSACAIRLRAHLAVPQPTLKLKNSSTRDELLGLVRVVLCHEMENFIVSRVLVGLVSEQFLGTDNDVIDP</sequence>
<dbReference type="EMBL" id="RBNJ01014913">
    <property type="protein sequence ID" value="RUS24792.1"/>
    <property type="molecule type" value="Genomic_DNA"/>
</dbReference>
<name>A0A433Q4V8_9FUNG</name>
<feature type="non-terminal residue" evidence="1">
    <location>
        <position position="99"/>
    </location>
</feature>
<dbReference type="Proteomes" id="UP000274822">
    <property type="component" value="Unassembled WGS sequence"/>
</dbReference>
<proteinExistence type="predicted"/>
<keyword evidence="2" id="KW-1185">Reference proteome</keyword>
<evidence type="ECO:0000313" key="1">
    <source>
        <dbReference type="EMBL" id="RUS24792.1"/>
    </source>
</evidence>
<accession>A0A433Q4V8</accession>
<dbReference type="AlphaFoldDB" id="A0A433Q4V8"/>
<organism evidence="1 2">
    <name type="scientific">Jimgerdemannia flammicorona</name>
    <dbReference type="NCBI Taxonomy" id="994334"/>
    <lineage>
        <taxon>Eukaryota</taxon>
        <taxon>Fungi</taxon>
        <taxon>Fungi incertae sedis</taxon>
        <taxon>Mucoromycota</taxon>
        <taxon>Mucoromycotina</taxon>
        <taxon>Endogonomycetes</taxon>
        <taxon>Endogonales</taxon>
        <taxon>Endogonaceae</taxon>
        <taxon>Jimgerdemannia</taxon>
    </lineage>
</organism>
<evidence type="ECO:0000313" key="2">
    <source>
        <dbReference type="Proteomes" id="UP000274822"/>
    </source>
</evidence>
<protein>
    <submittedName>
        <fullName evidence="1">Uncharacterized protein</fullName>
    </submittedName>
</protein>
<comment type="caution">
    <text evidence="1">The sequence shown here is derived from an EMBL/GenBank/DDBJ whole genome shotgun (WGS) entry which is preliminary data.</text>
</comment>
<gene>
    <name evidence="1" type="ORF">BC938DRAFT_473065</name>
</gene>